<reference evidence="1 2" key="1">
    <citation type="submission" date="2018-11" db="EMBL/GenBank/DDBJ databases">
        <title>Sequencing the genomes of 1000 actinobacteria strains.</title>
        <authorList>
            <person name="Klenk H.-P."/>
        </authorList>
    </citation>
    <scope>NUCLEOTIDE SEQUENCE [LARGE SCALE GENOMIC DNA]</scope>
    <source>
        <strain evidence="1 2">DSM 43634</strain>
    </source>
</reference>
<dbReference type="Proteomes" id="UP000271683">
    <property type="component" value="Unassembled WGS sequence"/>
</dbReference>
<sequence length="38" mass="4141">MLLGPMSPFHNVELRENYELIATMTGYGTCAGPPTART</sequence>
<protein>
    <submittedName>
        <fullName evidence="1">Uncharacterized protein</fullName>
    </submittedName>
</protein>
<evidence type="ECO:0000313" key="1">
    <source>
        <dbReference type="EMBL" id="ROP30912.1"/>
    </source>
</evidence>
<comment type="caution">
    <text evidence="1">The sequence shown here is derived from an EMBL/GenBank/DDBJ whole genome shotgun (WGS) entry which is preliminary data.</text>
</comment>
<name>A0A3N1GKW6_9ACTN</name>
<accession>A0A3N1GKW6</accession>
<dbReference type="EMBL" id="RJKL01000001">
    <property type="protein sequence ID" value="ROP30912.1"/>
    <property type="molecule type" value="Genomic_DNA"/>
</dbReference>
<organism evidence="1 2">
    <name type="scientific">Couchioplanes caeruleus</name>
    <dbReference type="NCBI Taxonomy" id="56438"/>
    <lineage>
        <taxon>Bacteria</taxon>
        <taxon>Bacillati</taxon>
        <taxon>Actinomycetota</taxon>
        <taxon>Actinomycetes</taxon>
        <taxon>Micromonosporales</taxon>
        <taxon>Micromonosporaceae</taxon>
        <taxon>Couchioplanes</taxon>
    </lineage>
</organism>
<gene>
    <name evidence="1" type="ORF">EDD30_3790</name>
</gene>
<evidence type="ECO:0000313" key="2">
    <source>
        <dbReference type="Proteomes" id="UP000271683"/>
    </source>
</evidence>
<dbReference type="AlphaFoldDB" id="A0A3N1GKW6"/>
<proteinExistence type="predicted"/>